<comment type="subunit">
    <text evidence="4">Interacts with COX5B; this interaction may contribute to localize PYROXD2 to the inner face of the inner mitochondrial membrane.</text>
</comment>
<name>A0A0N4WJI8_HAEPC</name>
<comment type="function">
    <text evidence="3">Probable oxidoreductase that may play a role as regulator of mitochondrial function.</text>
</comment>
<dbReference type="Pfam" id="PF01593">
    <property type="entry name" value="Amino_oxidase"/>
    <property type="match status" value="1"/>
</dbReference>
<dbReference type="EMBL" id="UZAF01017484">
    <property type="protein sequence ID" value="VDO42136.1"/>
    <property type="molecule type" value="Genomic_DNA"/>
</dbReference>
<evidence type="ECO:0000256" key="3">
    <source>
        <dbReference type="ARBA" id="ARBA00037217"/>
    </source>
</evidence>
<dbReference type="PANTHER" id="PTHR10668:SF103">
    <property type="entry name" value="PYRIDINE NUCLEOTIDE-DISULFIDE OXIDOREDUCTASE DOMAIN-CONTAINING PROTEIN 2"/>
    <property type="match status" value="1"/>
</dbReference>
<dbReference type="PANTHER" id="PTHR10668">
    <property type="entry name" value="PHYTOENE DEHYDROGENASE"/>
    <property type="match status" value="1"/>
</dbReference>
<comment type="subcellular location">
    <subcellularLocation>
        <location evidence="1">Mitochondrion matrix</location>
    </subcellularLocation>
</comment>
<evidence type="ECO:0000313" key="8">
    <source>
        <dbReference type="Proteomes" id="UP000268014"/>
    </source>
</evidence>
<dbReference type="AlphaFoldDB" id="A0A0N4WJI8"/>
<accession>A0A0N4WJI8</accession>
<dbReference type="GO" id="GO:0016491">
    <property type="term" value="F:oxidoreductase activity"/>
    <property type="evidence" value="ECO:0007669"/>
    <property type="project" value="InterPro"/>
</dbReference>
<dbReference type="OMA" id="GLYHCGS"/>
<dbReference type="InterPro" id="IPR036188">
    <property type="entry name" value="FAD/NAD-bd_sf"/>
</dbReference>
<dbReference type="Gene3D" id="3.50.50.60">
    <property type="entry name" value="FAD/NAD(P)-binding domain"/>
    <property type="match status" value="2"/>
</dbReference>
<evidence type="ECO:0000256" key="2">
    <source>
        <dbReference type="ARBA" id="ARBA00006046"/>
    </source>
</evidence>
<dbReference type="Proteomes" id="UP000268014">
    <property type="component" value="Unassembled WGS sequence"/>
</dbReference>
<evidence type="ECO:0000313" key="9">
    <source>
        <dbReference type="WBParaSite" id="HPLM_0001117901-mRNA-1"/>
    </source>
</evidence>
<dbReference type="Pfam" id="PF13450">
    <property type="entry name" value="NAD_binding_8"/>
    <property type="match status" value="1"/>
</dbReference>
<reference evidence="9" key="1">
    <citation type="submission" date="2017-02" db="UniProtKB">
        <authorList>
            <consortium name="WormBaseParasite"/>
        </authorList>
    </citation>
    <scope>IDENTIFICATION</scope>
</reference>
<evidence type="ECO:0000313" key="7">
    <source>
        <dbReference type="EMBL" id="VDO42136.1"/>
    </source>
</evidence>
<evidence type="ECO:0000256" key="5">
    <source>
        <dbReference type="ARBA" id="ARBA00040298"/>
    </source>
</evidence>
<dbReference type="OrthoDB" id="7777654at2759"/>
<dbReference type="GO" id="GO:0005759">
    <property type="term" value="C:mitochondrial matrix"/>
    <property type="evidence" value="ECO:0007669"/>
    <property type="project" value="UniProtKB-SubCell"/>
</dbReference>
<dbReference type="STRING" id="6290.A0A0N4WJI8"/>
<proteinExistence type="inferred from homology"/>
<dbReference type="WBParaSite" id="HPLM_0001117901-mRNA-1">
    <property type="protein sequence ID" value="HPLM_0001117901-mRNA-1"/>
    <property type="gene ID" value="HPLM_0001117901"/>
</dbReference>
<evidence type="ECO:0000256" key="1">
    <source>
        <dbReference type="ARBA" id="ARBA00004305"/>
    </source>
</evidence>
<organism evidence="9">
    <name type="scientific">Haemonchus placei</name>
    <name type="common">Barber's pole worm</name>
    <dbReference type="NCBI Taxonomy" id="6290"/>
    <lineage>
        <taxon>Eukaryota</taxon>
        <taxon>Metazoa</taxon>
        <taxon>Ecdysozoa</taxon>
        <taxon>Nematoda</taxon>
        <taxon>Chromadorea</taxon>
        <taxon>Rhabditida</taxon>
        <taxon>Rhabditina</taxon>
        <taxon>Rhabditomorpha</taxon>
        <taxon>Strongyloidea</taxon>
        <taxon>Trichostrongylidae</taxon>
        <taxon>Haemonchus</taxon>
    </lineage>
</organism>
<comment type="similarity">
    <text evidence="2">Belongs to the carotenoid/retinoid oxidoreductase family.</text>
</comment>
<gene>
    <name evidence="7" type="ORF">HPLM_LOCUS11171</name>
</gene>
<evidence type="ECO:0000256" key="4">
    <source>
        <dbReference type="ARBA" id="ARBA00038825"/>
    </source>
</evidence>
<dbReference type="SUPFAM" id="SSF51905">
    <property type="entry name" value="FAD/NAD(P)-binding domain"/>
    <property type="match status" value="1"/>
</dbReference>
<dbReference type="InterPro" id="IPR002937">
    <property type="entry name" value="Amino_oxidase"/>
</dbReference>
<protein>
    <recommendedName>
        <fullName evidence="5">Pyridine nucleotide-disulfide oxidoreductase domain-containing protein 2</fullName>
    </recommendedName>
</protein>
<sequence>MPPKAVYDVVVVGGGHNGLTAAAYLARAGKHVCVLEKRGILGGAAVTEEVISGFKFSRASYLLSLLRPVVIHDLKLKEHGLRYHIRNPSSFTPIRGSEKSLLLGLDMKENCQEIAKFSLRDAEMFPRYEHFIQRIVKALEPLMDEVPLDMSEPSKMKFLKKAWRQFRSVQGIGVDNAVDFYELMTAPIAKVMNKWFESDVLKATLGTDGVIGFAASPYDSGTGSYVLLHHVLGGLDNHSGSWGYVMGGMGALSEAIGKAARSHGAELFTDQEVACILVDNGEAKGVRLTSGKEVHAKTVLSNATPRVTFERLLKESDLPLKFINAVKSIDYTSPVTKINVAVRELPSFSCRPNTSPAPQPHHQTTIHINCESMDVVHEGVKDFRNGQWSQRPVIEMTIPSVVDRSLVPDDSSHVMSLFTQCTPYTLKEGPWNDEKKKQYATHVFNEIDCYAPNFSGSVIGYEVLPPPDIERIFGLTGGNIFHGSMTLDQLYFTRPVPRYSNFRTPIKGLFLCGSGAHPGGGVTGAPGRLGALAALYD</sequence>
<keyword evidence="8" id="KW-1185">Reference proteome</keyword>
<evidence type="ECO:0000259" key="6">
    <source>
        <dbReference type="Pfam" id="PF01593"/>
    </source>
</evidence>
<reference evidence="7 8" key="2">
    <citation type="submission" date="2018-11" db="EMBL/GenBank/DDBJ databases">
        <authorList>
            <consortium name="Pathogen Informatics"/>
        </authorList>
    </citation>
    <scope>NUCLEOTIDE SEQUENCE [LARGE SCALE GENOMIC DNA]</scope>
    <source>
        <strain evidence="7 8">MHpl1</strain>
    </source>
</reference>
<feature type="domain" description="Amine oxidase" evidence="6">
    <location>
        <begin position="236"/>
        <end position="346"/>
    </location>
</feature>